<dbReference type="Pfam" id="PF11645">
    <property type="entry name" value="PDDEXK_5"/>
    <property type="match status" value="1"/>
</dbReference>
<gene>
    <name evidence="2" type="ORF">CHESTER_100</name>
</gene>
<evidence type="ECO:0000313" key="3">
    <source>
        <dbReference type="Proteomes" id="UP000501678"/>
    </source>
</evidence>
<dbReference type="InterPro" id="IPR011335">
    <property type="entry name" value="Restrct_endonuc-II-like"/>
</dbReference>
<accession>A0A6G8R556</accession>
<sequence length="133" mass="15023">MDIFSNCINSKKQGDVGEAYANYILTRLGYVVAKPLCDSAKYDLIAEKDSKLYRVQVKTSKYKKPSGNYAFSLSTDGGNKSRNTVVERKDGDYDLLVLVSSDQQCWIVPEREITARKEMTAGSNIERFKILSY</sequence>
<keyword evidence="3" id="KW-1185">Reference proteome</keyword>
<dbReference type="EMBL" id="MN966732">
    <property type="protein sequence ID" value="QIN96522.1"/>
    <property type="molecule type" value="Genomic_DNA"/>
</dbReference>
<proteinExistence type="predicted"/>
<feature type="domain" description="PD(D/E)XK endonuclease" evidence="1">
    <location>
        <begin position="8"/>
        <end position="114"/>
    </location>
</feature>
<organism evidence="2 3">
    <name type="scientific">Vibrio phage Chester</name>
    <dbReference type="NCBI Taxonomy" id="2712961"/>
    <lineage>
        <taxon>Viruses</taxon>
        <taxon>Duplodnaviria</taxon>
        <taxon>Heunggongvirae</taxon>
        <taxon>Uroviricota</taxon>
        <taxon>Caudoviricetes</taxon>
        <taxon>Demerecviridae</taxon>
        <taxon>Ermolyevavirinae</taxon>
        <taxon>Thalassavirus</taxon>
        <taxon>Thalassavirus chester</taxon>
    </lineage>
</organism>
<reference evidence="2 3" key="1">
    <citation type="submission" date="2020-01" db="EMBL/GenBank/DDBJ databases">
        <authorList>
            <person name="Luck C."/>
            <person name="Lieb S."/>
            <person name="Broussard G."/>
        </authorList>
    </citation>
    <scope>NUCLEOTIDE SEQUENCE [LARGE SCALE GENOMIC DNA]</scope>
</reference>
<dbReference type="Gene3D" id="3.40.1350.10">
    <property type="match status" value="1"/>
</dbReference>
<dbReference type="InterPro" id="IPR011856">
    <property type="entry name" value="tRNA_endonuc-like_dom_sf"/>
</dbReference>
<dbReference type="InterPro" id="IPR021671">
    <property type="entry name" value="PD(D/E)XK_Endonuc"/>
</dbReference>
<protein>
    <recommendedName>
        <fullName evidence="1">PD(D/E)XK endonuclease domain-containing protein</fullName>
    </recommendedName>
</protein>
<dbReference type="GO" id="GO:0003676">
    <property type="term" value="F:nucleic acid binding"/>
    <property type="evidence" value="ECO:0007669"/>
    <property type="project" value="InterPro"/>
</dbReference>
<name>A0A6G8R556_9CAUD</name>
<dbReference type="Proteomes" id="UP000501678">
    <property type="component" value="Segment"/>
</dbReference>
<evidence type="ECO:0000313" key="2">
    <source>
        <dbReference type="EMBL" id="QIN96522.1"/>
    </source>
</evidence>
<evidence type="ECO:0000259" key="1">
    <source>
        <dbReference type="Pfam" id="PF11645"/>
    </source>
</evidence>
<dbReference type="SUPFAM" id="SSF52980">
    <property type="entry name" value="Restriction endonuclease-like"/>
    <property type="match status" value="1"/>
</dbReference>